<proteinExistence type="predicted"/>
<dbReference type="OrthoDB" id="3475220at2759"/>
<evidence type="ECO:0000313" key="1">
    <source>
        <dbReference type="EMBL" id="TEY67917.1"/>
    </source>
</evidence>
<gene>
    <name evidence="1" type="ORF">BOTCAL_0124g00150</name>
</gene>
<dbReference type="Proteomes" id="UP000297299">
    <property type="component" value="Unassembled WGS sequence"/>
</dbReference>
<keyword evidence="2" id="KW-1185">Reference proteome</keyword>
<name>A0A4Y8D4A8_9HELO</name>
<comment type="caution">
    <text evidence="1">The sequence shown here is derived from an EMBL/GenBank/DDBJ whole genome shotgun (WGS) entry which is preliminary data.</text>
</comment>
<sequence>MTSKFVQMSPEEKELFKVIVRTSRTPKLVMIKLNAEASVKIDQHHAWTQKDIRPYVLRWWKASDAKANGQVMDSIDDDAGLASEGWKQAHEGAAPTMVKQQIIFRALWENMTTIFD</sequence>
<dbReference type="EMBL" id="PHWZ01000124">
    <property type="protein sequence ID" value="TEY67917.1"/>
    <property type="molecule type" value="Genomic_DNA"/>
</dbReference>
<dbReference type="AlphaFoldDB" id="A0A4Y8D4A8"/>
<protein>
    <submittedName>
        <fullName evidence="1">Uncharacterized protein</fullName>
    </submittedName>
</protein>
<reference evidence="1 2" key="1">
    <citation type="submission" date="2017-11" db="EMBL/GenBank/DDBJ databases">
        <title>Comparative genomics of Botrytis spp.</title>
        <authorList>
            <person name="Valero-Jimenez C.A."/>
            <person name="Tapia P."/>
            <person name="Veloso J."/>
            <person name="Silva-Moreno E."/>
            <person name="Staats M."/>
            <person name="Valdes J.H."/>
            <person name="Van Kan J.A.L."/>
        </authorList>
    </citation>
    <scope>NUCLEOTIDE SEQUENCE [LARGE SCALE GENOMIC DNA]</scope>
    <source>
        <strain evidence="1 2">MUCL2830</strain>
    </source>
</reference>
<evidence type="ECO:0000313" key="2">
    <source>
        <dbReference type="Proteomes" id="UP000297299"/>
    </source>
</evidence>
<organism evidence="1 2">
    <name type="scientific">Botryotinia calthae</name>
    <dbReference type="NCBI Taxonomy" id="38488"/>
    <lineage>
        <taxon>Eukaryota</taxon>
        <taxon>Fungi</taxon>
        <taxon>Dikarya</taxon>
        <taxon>Ascomycota</taxon>
        <taxon>Pezizomycotina</taxon>
        <taxon>Leotiomycetes</taxon>
        <taxon>Helotiales</taxon>
        <taxon>Sclerotiniaceae</taxon>
        <taxon>Botryotinia</taxon>
    </lineage>
</organism>
<accession>A0A4Y8D4A8</accession>